<accession>A0A1A7NVR9</accession>
<reference evidence="1 2" key="1">
    <citation type="submission" date="2014-11" db="EMBL/GenBank/DDBJ databases">
        <title>Pan-genome of Gallibacterium spp.</title>
        <authorList>
            <person name="Kudirkiene E."/>
            <person name="Bojesen A.M."/>
        </authorList>
    </citation>
    <scope>NUCLEOTIDE SEQUENCE [LARGE SCALE GENOMIC DNA]</scope>
    <source>
        <strain evidence="1 2">F151</strain>
    </source>
</reference>
<dbReference type="PATRIC" id="fig|505345.7.peg.299"/>
<keyword evidence="2" id="KW-1185">Reference proteome</keyword>
<dbReference type="PANTHER" id="PTHR35849:SF1">
    <property type="entry name" value="INTERMEMBRANE PHOSPHOLIPID TRANSPORT SYSTEM BINDING PROTEIN MLAB"/>
    <property type="match status" value="1"/>
</dbReference>
<dbReference type="InterPro" id="IPR036513">
    <property type="entry name" value="STAS_dom_sf"/>
</dbReference>
<sequence>MNTMQLDWQLDTKAKQATVSLIGVLNRHTLLPLWQQRQHFVLSQNAQLSSCQKIIWDLNAISHIDSAGFALLTELLMLNPLEQVCLVNVPEQCLNLAALFSLKEWLAKYIKQ</sequence>
<protein>
    <submittedName>
        <fullName evidence="1">Anti-anti-sigma factor</fullName>
    </submittedName>
</protein>
<proteinExistence type="predicted"/>
<evidence type="ECO:0000313" key="1">
    <source>
        <dbReference type="EMBL" id="OBW93601.1"/>
    </source>
</evidence>
<dbReference type="Proteomes" id="UP000243558">
    <property type="component" value="Unassembled WGS sequence"/>
</dbReference>
<evidence type="ECO:0000313" key="2">
    <source>
        <dbReference type="Proteomes" id="UP000243558"/>
    </source>
</evidence>
<gene>
    <name evidence="1" type="ORF">QV01_01485</name>
</gene>
<dbReference type="OrthoDB" id="5687860at2"/>
<dbReference type="PANTHER" id="PTHR35849">
    <property type="entry name" value="BLR2341 PROTEIN"/>
    <property type="match status" value="1"/>
</dbReference>
<organism evidence="1 2">
    <name type="scientific">Gallibacterium genomosp. 3</name>
    <dbReference type="NCBI Taxonomy" id="505345"/>
    <lineage>
        <taxon>Bacteria</taxon>
        <taxon>Pseudomonadati</taxon>
        <taxon>Pseudomonadota</taxon>
        <taxon>Gammaproteobacteria</taxon>
        <taxon>Pasteurellales</taxon>
        <taxon>Pasteurellaceae</taxon>
        <taxon>Gallibacterium</taxon>
    </lineage>
</organism>
<comment type="caution">
    <text evidence="1">The sequence shown here is derived from an EMBL/GenBank/DDBJ whole genome shotgun (WGS) entry which is preliminary data.</text>
</comment>
<dbReference type="InterPro" id="IPR052746">
    <property type="entry name" value="MlaB_ABC_Transporter"/>
</dbReference>
<name>A0A1A7NVR9_9PAST</name>
<dbReference type="RefSeq" id="WP_065238663.1">
    <property type="nucleotide sequence ID" value="NZ_JTJM01000007.1"/>
</dbReference>
<dbReference type="AlphaFoldDB" id="A0A1A7NVR9"/>
<dbReference type="SUPFAM" id="SSF52091">
    <property type="entry name" value="SpoIIaa-like"/>
    <property type="match status" value="1"/>
</dbReference>
<dbReference type="Gene3D" id="3.30.750.24">
    <property type="entry name" value="STAS domain"/>
    <property type="match status" value="1"/>
</dbReference>
<dbReference type="EMBL" id="JTJM01000007">
    <property type="protein sequence ID" value="OBW93601.1"/>
    <property type="molecule type" value="Genomic_DNA"/>
</dbReference>